<keyword evidence="4" id="KW-1185">Reference proteome</keyword>
<dbReference type="GO" id="GO:0005975">
    <property type="term" value="P:carbohydrate metabolic process"/>
    <property type="evidence" value="ECO:0007669"/>
    <property type="project" value="InterPro"/>
</dbReference>
<dbReference type="STRING" id="63057.A0A2P5DFX6"/>
<name>A0A2P5DFX6_TREOI</name>
<comment type="similarity">
    <text evidence="1 2">Belongs to the glycosyl hydrolase 1 family.</text>
</comment>
<comment type="caution">
    <text evidence="3">The sequence shown here is derived from an EMBL/GenBank/DDBJ whole genome shotgun (WGS) entry which is preliminary data.</text>
</comment>
<dbReference type="AlphaFoldDB" id="A0A2P5DFX6"/>
<dbReference type="InterPro" id="IPR001360">
    <property type="entry name" value="Glyco_hydro_1"/>
</dbReference>
<dbReference type="PANTHER" id="PTHR10353">
    <property type="entry name" value="GLYCOSYL HYDROLASE"/>
    <property type="match status" value="1"/>
</dbReference>
<dbReference type="InParanoid" id="A0A2P5DFX6"/>
<proteinExistence type="inferred from homology"/>
<gene>
    <name evidence="3" type="ORF">TorRG33x02_253140</name>
</gene>
<protein>
    <submittedName>
        <fullName evidence="3">Glycoside hydrolase</fullName>
    </submittedName>
</protein>
<dbReference type="SUPFAM" id="SSF51445">
    <property type="entry name" value="(Trans)glycosidases"/>
    <property type="match status" value="1"/>
</dbReference>
<dbReference type="Gene3D" id="3.20.20.80">
    <property type="entry name" value="Glycosidases"/>
    <property type="match status" value="2"/>
</dbReference>
<dbReference type="Proteomes" id="UP000237000">
    <property type="component" value="Unassembled WGS sequence"/>
</dbReference>
<dbReference type="OrthoDB" id="65569at2759"/>
<dbReference type="GO" id="GO:0008422">
    <property type="term" value="F:beta-glucosidase activity"/>
    <property type="evidence" value="ECO:0007669"/>
    <property type="project" value="TreeGrafter"/>
</dbReference>
<evidence type="ECO:0000313" key="4">
    <source>
        <dbReference type="Proteomes" id="UP000237000"/>
    </source>
</evidence>
<reference evidence="4" key="1">
    <citation type="submission" date="2016-06" db="EMBL/GenBank/DDBJ databases">
        <title>Parallel loss of symbiosis genes in relatives of nitrogen-fixing non-legume Parasponia.</title>
        <authorList>
            <person name="Van Velzen R."/>
            <person name="Holmer R."/>
            <person name="Bu F."/>
            <person name="Rutten L."/>
            <person name="Van Zeijl A."/>
            <person name="Liu W."/>
            <person name="Santuari L."/>
            <person name="Cao Q."/>
            <person name="Sharma T."/>
            <person name="Shen D."/>
            <person name="Roswanjaya Y."/>
            <person name="Wardhani T."/>
            <person name="Kalhor M.S."/>
            <person name="Jansen J."/>
            <person name="Van den Hoogen J."/>
            <person name="Gungor B."/>
            <person name="Hartog M."/>
            <person name="Hontelez J."/>
            <person name="Verver J."/>
            <person name="Yang W.-C."/>
            <person name="Schijlen E."/>
            <person name="Repin R."/>
            <person name="Schilthuizen M."/>
            <person name="Schranz E."/>
            <person name="Heidstra R."/>
            <person name="Miyata K."/>
            <person name="Fedorova E."/>
            <person name="Kohlen W."/>
            <person name="Bisseling T."/>
            <person name="Smit S."/>
            <person name="Geurts R."/>
        </authorList>
    </citation>
    <scope>NUCLEOTIDE SEQUENCE [LARGE SCALE GENOMIC DNA]</scope>
    <source>
        <strain evidence="4">cv. RG33-2</strain>
    </source>
</reference>
<sequence length="313" mass="34988">MAPNVGITPFVTILHFDTPQALEDKYGGFLNRSIVDDFKDYCELLFQTYGDRVKNWITINEPFVLVLGYDLGKCAPGRCSLPPPFGPCLAGNSSTEPYIVGHNLILAHATAAKLYKVKFQAKQGGEIGIALVGEFVEPLNPDSSDDEAATKRCLDFPIGWCAMKDGVPIGPKACDYSYNILAERSEYVYSYRNGLQKLLEFINEKNGVKVKGYFYRSLFDNSEWESGYGTRLGLHFIDYKDNCKRIPKRSAKWFHGFLKARGDNTTQDSTLRKTSSCPPDQLPITNSSSSTLSSPLAACGHLWLFYLILSWLL</sequence>
<organism evidence="3 4">
    <name type="scientific">Trema orientale</name>
    <name type="common">Charcoal tree</name>
    <name type="synonym">Celtis orientalis</name>
    <dbReference type="NCBI Taxonomy" id="63057"/>
    <lineage>
        <taxon>Eukaryota</taxon>
        <taxon>Viridiplantae</taxon>
        <taxon>Streptophyta</taxon>
        <taxon>Embryophyta</taxon>
        <taxon>Tracheophyta</taxon>
        <taxon>Spermatophyta</taxon>
        <taxon>Magnoliopsida</taxon>
        <taxon>eudicotyledons</taxon>
        <taxon>Gunneridae</taxon>
        <taxon>Pentapetalae</taxon>
        <taxon>rosids</taxon>
        <taxon>fabids</taxon>
        <taxon>Rosales</taxon>
        <taxon>Cannabaceae</taxon>
        <taxon>Trema</taxon>
    </lineage>
</organism>
<keyword evidence="3" id="KW-0378">Hydrolase</keyword>
<accession>A0A2P5DFX6</accession>
<evidence type="ECO:0000256" key="1">
    <source>
        <dbReference type="ARBA" id="ARBA00010838"/>
    </source>
</evidence>
<dbReference type="InterPro" id="IPR017853">
    <property type="entry name" value="GH"/>
</dbReference>
<dbReference type="PRINTS" id="PR00131">
    <property type="entry name" value="GLHYDRLASE1"/>
</dbReference>
<dbReference type="PANTHER" id="PTHR10353:SF154">
    <property type="entry name" value="BETA-GLUCOSIDASE 9-RELATED"/>
    <property type="match status" value="1"/>
</dbReference>
<dbReference type="EMBL" id="JXTC01000273">
    <property type="protein sequence ID" value="PON72194.1"/>
    <property type="molecule type" value="Genomic_DNA"/>
</dbReference>
<evidence type="ECO:0000313" key="3">
    <source>
        <dbReference type="EMBL" id="PON72194.1"/>
    </source>
</evidence>
<evidence type="ECO:0000256" key="2">
    <source>
        <dbReference type="RuleBase" id="RU003690"/>
    </source>
</evidence>
<dbReference type="Pfam" id="PF00232">
    <property type="entry name" value="Glyco_hydro_1"/>
    <property type="match status" value="2"/>
</dbReference>